<dbReference type="Gene3D" id="2.10.25.10">
    <property type="entry name" value="Laminin"/>
    <property type="match status" value="2"/>
</dbReference>
<keyword evidence="4 6" id="KW-1015">Disulfide bond</keyword>
<dbReference type="Pfam" id="PF00008">
    <property type="entry name" value="EGF"/>
    <property type="match status" value="2"/>
</dbReference>
<dbReference type="PROSITE" id="PS00022">
    <property type="entry name" value="EGF_1"/>
    <property type="match status" value="2"/>
</dbReference>
<feature type="region of interest" description="Disordered" evidence="7">
    <location>
        <begin position="201"/>
        <end position="255"/>
    </location>
</feature>
<feature type="domain" description="EGF-like" evidence="9">
    <location>
        <begin position="298"/>
        <end position="334"/>
    </location>
</feature>
<evidence type="ECO:0000256" key="5">
    <source>
        <dbReference type="ARBA" id="ARBA00023180"/>
    </source>
</evidence>
<sequence>MLQCTDNKVIVPEYVRYQNSDVKVGEDCVLDKVRVSIIKSCFNKPSCSVHVGLATDCDRGTDDIVVKYECVSDTKVVTCSNKETVDGDFPPFYWSSPNYPLSYNSLDDCYISVNVESSKTYRVSILDMQVEARNPRDPGCYDKFRIEDMKQPAHTYVYCGNITKVKTGEALVKDMQHLKMTFNSDGQMHMRGVLIKVEEVSPTTTSTTTSTTTTTTKSPAVVTTTRPTKSTSATGKTTSTQDTKSTPAPEDVTQASYDDCASSPCRNNGTCVDEFGFFFCTCALGFSGYNCELVLNSTLNECDYEPCLHGATCVDDFETFRCVCREGYQGPRCERKAYLSGVDAWFDKQVQLALNSKNRNVIRS</sequence>
<dbReference type="SMART" id="SM00179">
    <property type="entry name" value="EGF_CA"/>
    <property type="match status" value="2"/>
</dbReference>
<dbReference type="PROSITE" id="PS01186">
    <property type="entry name" value="EGF_2"/>
    <property type="match status" value="2"/>
</dbReference>
<dbReference type="Proteomes" id="UP001209878">
    <property type="component" value="Unassembled WGS sequence"/>
</dbReference>
<keyword evidence="1 6" id="KW-0245">EGF-like domain</keyword>
<dbReference type="CDD" id="cd00054">
    <property type="entry name" value="EGF_CA"/>
    <property type="match status" value="2"/>
</dbReference>
<dbReference type="Gene3D" id="2.60.120.290">
    <property type="entry name" value="Spermadhesin, CUB domain"/>
    <property type="match status" value="1"/>
</dbReference>
<feature type="compositionally biased region" description="Low complexity" evidence="7">
    <location>
        <begin position="201"/>
        <end position="246"/>
    </location>
</feature>
<dbReference type="GO" id="GO:0007219">
    <property type="term" value="P:Notch signaling pathway"/>
    <property type="evidence" value="ECO:0007669"/>
    <property type="project" value="TreeGrafter"/>
</dbReference>
<evidence type="ECO:0000313" key="11">
    <source>
        <dbReference type="Proteomes" id="UP001209878"/>
    </source>
</evidence>
<comment type="caution">
    <text evidence="6">Lacks conserved residue(s) required for the propagation of feature annotation.</text>
</comment>
<dbReference type="PROSITE" id="PS50026">
    <property type="entry name" value="EGF_3"/>
    <property type="match status" value="2"/>
</dbReference>
<dbReference type="InterPro" id="IPR001881">
    <property type="entry name" value="EGF-like_Ca-bd_dom"/>
</dbReference>
<keyword evidence="11" id="KW-1185">Reference proteome</keyword>
<comment type="caution">
    <text evidence="10">The sequence shown here is derived from an EMBL/GenBank/DDBJ whole genome shotgun (WGS) entry which is preliminary data.</text>
</comment>
<dbReference type="InterPro" id="IPR035914">
    <property type="entry name" value="Sperma_CUB_dom_sf"/>
</dbReference>
<dbReference type="Pfam" id="PF00431">
    <property type="entry name" value="CUB"/>
    <property type="match status" value="1"/>
</dbReference>
<dbReference type="GO" id="GO:0005509">
    <property type="term" value="F:calcium ion binding"/>
    <property type="evidence" value="ECO:0007669"/>
    <property type="project" value="InterPro"/>
</dbReference>
<evidence type="ECO:0000259" key="9">
    <source>
        <dbReference type="PROSITE" id="PS50026"/>
    </source>
</evidence>
<evidence type="ECO:0000256" key="2">
    <source>
        <dbReference type="ARBA" id="ARBA00022729"/>
    </source>
</evidence>
<evidence type="ECO:0000256" key="1">
    <source>
        <dbReference type="ARBA" id="ARBA00022536"/>
    </source>
</evidence>
<evidence type="ECO:0000256" key="4">
    <source>
        <dbReference type="ARBA" id="ARBA00023157"/>
    </source>
</evidence>
<feature type="disulfide bond" evidence="6">
    <location>
        <begin position="282"/>
        <end position="291"/>
    </location>
</feature>
<dbReference type="FunFam" id="2.10.25.10:FF:000050">
    <property type="entry name" value="neurogenic locus notch homolog protein 3"/>
    <property type="match status" value="1"/>
</dbReference>
<dbReference type="PROSITE" id="PS00010">
    <property type="entry name" value="ASX_HYDROXYL"/>
    <property type="match status" value="2"/>
</dbReference>
<evidence type="ECO:0000313" key="10">
    <source>
        <dbReference type="EMBL" id="KAK2190177.1"/>
    </source>
</evidence>
<evidence type="ECO:0000256" key="6">
    <source>
        <dbReference type="PROSITE-ProRule" id="PRU00076"/>
    </source>
</evidence>
<dbReference type="PANTHER" id="PTHR12916">
    <property type="entry name" value="CYTOCHROME C OXIDASE POLYPEPTIDE VIC-2"/>
    <property type="match status" value="1"/>
</dbReference>
<protein>
    <submittedName>
        <fullName evidence="10">Uncharacterized protein</fullName>
    </submittedName>
</protein>
<name>A0AAD9P8M9_RIDPI</name>
<keyword evidence="2" id="KW-0732">Signal</keyword>
<evidence type="ECO:0000259" key="8">
    <source>
        <dbReference type="PROSITE" id="PS01180"/>
    </source>
</evidence>
<dbReference type="AlphaFoldDB" id="A0AAD9P8M9"/>
<dbReference type="SUPFAM" id="SSF57196">
    <property type="entry name" value="EGF/Laminin"/>
    <property type="match status" value="2"/>
</dbReference>
<dbReference type="EMBL" id="JAODUO010000086">
    <property type="protein sequence ID" value="KAK2190177.1"/>
    <property type="molecule type" value="Genomic_DNA"/>
</dbReference>
<dbReference type="SMART" id="SM00181">
    <property type="entry name" value="EGF"/>
    <property type="match status" value="2"/>
</dbReference>
<feature type="domain" description="EGF-like" evidence="9">
    <location>
        <begin position="256"/>
        <end position="292"/>
    </location>
</feature>
<keyword evidence="5" id="KW-0325">Glycoprotein</keyword>
<dbReference type="PROSITE" id="PS01180">
    <property type="entry name" value="CUB"/>
    <property type="match status" value="1"/>
</dbReference>
<dbReference type="InterPro" id="IPR000152">
    <property type="entry name" value="EGF-type_Asp/Asn_hydroxyl_site"/>
</dbReference>
<feature type="domain" description="CUB" evidence="8">
    <location>
        <begin position="79"/>
        <end position="200"/>
    </location>
</feature>
<dbReference type="FunFam" id="2.10.25.10:FF:000109">
    <property type="entry name" value="Notch homolog 4, [Drosophila]"/>
    <property type="match status" value="1"/>
</dbReference>
<evidence type="ECO:0000256" key="7">
    <source>
        <dbReference type="SAM" id="MobiDB-lite"/>
    </source>
</evidence>
<feature type="disulfide bond" evidence="6">
    <location>
        <begin position="324"/>
        <end position="333"/>
    </location>
</feature>
<dbReference type="GO" id="GO:0005112">
    <property type="term" value="F:Notch binding"/>
    <property type="evidence" value="ECO:0007669"/>
    <property type="project" value="TreeGrafter"/>
</dbReference>
<organism evidence="10 11">
    <name type="scientific">Ridgeia piscesae</name>
    <name type="common">Tubeworm</name>
    <dbReference type="NCBI Taxonomy" id="27915"/>
    <lineage>
        <taxon>Eukaryota</taxon>
        <taxon>Metazoa</taxon>
        <taxon>Spiralia</taxon>
        <taxon>Lophotrochozoa</taxon>
        <taxon>Annelida</taxon>
        <taxon>Polychaeta</taxon>
        <taxon>Sedentaria</taxon>
        <taxon>Canalipalpata</taxon>
        <taxon>Sabellida</taxon>
        <taxon>Siboglinidae</taxon>
        <taxon>Ridgeia</taxon>
    </lineage>
</organism>
<dbReference type="PRINTS" id="PR00010">
    <property type="entry name" value="EGFBLOOD"/>
</dbReference>
<evidence type="ECO:0000256" key="3">
    <source>
        <dbReference type="ARBA" id="ARBA00022737"/>
    </source>
</evidence>
<dbReference type="PANTHER" id="PTHR12916:SF4">
    <property type="entry name" value="UNINFLATABLE, ISOFORM C"/>
    <property type="match status" value="1"/>
</dbReference>
<dbReference type="InterPro" id="IPR000859">
    <property type="entry name" value="CUB_dom"/>
</dbReference>
<reference evidence="10" key="1">
    <citation type="journal article" date="2023" name="Mol. Biol. Evol.">
        <title>Third-Generation Sequencing Reveals the Adaptive Role of the Epigenome in Three Deep-Sea Polychaetes.</title>
        <authorList>
            <person name="Perez M."/>
            <person name="Aroh O."/>
            <person name="Sun Y."/>
            <person name="Lan Y."/>
            <person name="Juniper S.K."/>
            <person name="Young C.R."/>
            <person name="Angers B."/>
            <person name="Qian P.Y."/>
        </authorList>
    </citation>
    <scope>NUCLEOTIDE SEQUENCE</scope>
    <source>
        <strain evidence="10">R07B-5</strain>
    </source>
</reference>
<accession>A0AAD9P8M9</accession>
<dbReference type="InterPro" id="IPR000742">
    <property type="entry name" value="EGF"/>
</dbReference>
<dbReference type="SUPFAM" id="SSF49854">
    <property type="entry name" value="Spermadhesin, CUB domain"/>
    <property type="match status" value="1"/>
</dbReference>
<gene>
    <name evidence="10" type="ORF">NP493_87g03045</name>
</gene>
<keyword evidence="3" id="KW-0677">Repeat</keyword>
<proteinExistence type="predicted"/>